<evidence type="ECO:0000313" key="1">
    <source>
        <dbReference type="EMBL" id="GAC30697.1"/>
    </source>
</evidence>
<dbReference type="Proteomes" id="UP000006251">
    <property type="component" value="Unassembled WGS sequence"/>
</dbReference>
<keyword evidence="2" id="KW-1185">Reference proteome</keyword>
<evidence type="ECO:0000313" key="2">
    <source>
        <dbReference type="Proteomes" id="UP000006251"/>
    </source>
</evidence>
<comment type="caution">
    <text evidence="1">The sequence shown here is derived from an EMBL/GenBank/DDBJ whole genome shotgun (WGS) entry which is preliminary data.</text>
</comment>
<organism evidence="1 2">
    <name type="scientific">Brumicola pallidula DSM 14239 = ACAM 615</name>
    <dbReference type="NCBI Taxonomy" id="1121922"/>
    <lineage>
        <taxon>Bacteria</taxon>
        <taxon>Pseudomonadati</taxon>
        <taxon>Pseudomonadota</taxon>
        <taxon>Gammaproteobacteria</taxon>
        <taxon>Alteromonadales</taxon>
        <taxon>Alteromonadaceae</taxon>
        <taxon>Brumicola</taxon>
    </lineage>
</organism>
<dbReference type="InterPro" id="IPR021730">
    <property type="entry name" value="YdbH"/>
</dbReference>
<proteinExistence type="predicted"/>
<dbReference type="EMBL" id="BAEQ01000066">
    <property type="protein sequence ID" value="GAC30697.1"/>
    <property type="molecule type" value="Genomic_DNA"/>
</dbReference>
<gene>
    <name evidence="1" type="ORF">GPAL_3857</name>
</gene>
<sequence>MTLLSGYVFRVSLAKWVIADSLPKGAQVTCLEFDLGLSPTLSINELCLNTQSVDIEIHNASWFLDNWRRKTSRLNIDKLRINHKNTDTQVGAAPVSLELPNIALPASLPRITIKSLNLQSYFLQQPLELALKQRSASNFMLSGDVNATADYIDGTLQGTINWTPSRVIEQSQLLQEKTQFLHQRLNWQALINTKIDSQFAMAGNRIETSHSLHIKPQVKLESCPISVEAKGKLLIDLTLPNFEARIDASDFPISADLAECQLIPAQLKDLKIATALLTATQPLIIKGNALLTSSVELFLPEFQLNPIVTLSAIELGFDQSLSLDYAFDLAASLADLRNDKLALNGEVAINSNGKLTKNDNNWTMVSGSAEMQVSAPATRWAIADSLTNSFNYRVSFSNTDKLDLSLSGRQHISGIKTTSQLGSIIQLSEIKTDWQMSNSAAKTWQIKLINKIPDVIFAQTKLVKLINTSDIIIKADSGLQLTGQSTLESIGYTDKKLNKLTFEHELSANLSTMKTAGKHSLQLGSGLSMQINHTEKDVKVLMAEQQIKSLHNLVNQFNSKVQLLAGTFSSELSGTFSSSNYSGTLKLTDTSLTYDDFEVLFLQLNEGFSFNSAGLQLSRGKINIEEINVGIPIRKVALIVDIVDSVAKLESAEGELIGGTFKVTNLWFDGRKQRTNISVSSLDLADIAALQKQQGIQVTGEMSGILPFQLGSENGIIQHGMLASDGPGKLKIQDNAAFDLIKNQQKELSFLQNVEYRKLSSKVELASDGWLDLELSIAGRNPEKEQEVIFNYGHKENIFTLLKSLRITGSIQDSIEKRIEKRYLEKGK</sequence>
<dbReference type="RefSeq" id="WP_006015242.1">
    <property type="nucleotide sequence ID" value="NZ_AUAV01000023.1"/>
</dbReference>
<reference evidence="2" key="1">
    <citation type="journal article" date="2014" name="Environ. Microbiol.">
        <title>Comparative genomics of the marine bacterial genus Glaciecola reveals the high degree of genomic diversity and genomic characteristic for cold adaptation.</title>
        <authorList>
            <person name="Qin Q.L."/>
            <person name="Xie B.B."/>
            <person name="Yu Y."/>
            <person name="Shu Y.L."/>
            <person name="Rong J.C."/>
            <person name="Zhang Y.J."/>
            <person name="Zhao D.L."/>
            <person name="Chen X.L."/>
            <person name="Zhang X.Y."/>
            <person name="Chen B."/>
            <person name="Zhou B.C."/>
            <person name="Zhang Y.Z."/>
        </authorList>
    </citation>
    <scope>NUCLEOTIDE SEQUENCE [LARGE SCALE GENOMIC DNA]</scope>
    <source>
        <strain evidence="2">ACAM 615</strain>
    </source>
</reference>
<dbReference type="STRING" id="1121922.GCA_000428905_03587"/>
<accession>K6ZK19</accession>
<protein>
    <submittedName>
        <fullName evidence="1">Uncharacterized protein</fullName>
    </submittedName>
</protein>
<dbReference type="AlphaFoldDB" id="K6ZK19"/>
<name>K6ZK19_9ALTE</name>
<dbReference type="Pfam" id="PF11739">
    <property type="entry name" value="YdbH-like"/>
    <property type="match status" value="1"/>
</dbReference>